<reference evidence="2" key="2">
    <citation type="journal article" date="2021" name="PeerJ">
        <title>Extensive microbial diversity within the chicken gut microbiome revealed by metagenomics and culture.</title>
        <authorList>
            <person name="Gilroy R."/>
            <person name="Ravi A."/>
            <person name="Getino M."/>
            <person name="Pursley I."/>
            <person name="Horton D.L."/>
            <person name="Alikhan N.F."/>
            <person name="Baker D."/>
            <person name="Gharbi K."/>
            <person name="Hall N."/>
            <person name="Watson M."/>
            <person name="Adriaenssens E.M."/>
            <person name="Foster-Nyarko E."/>
            <person name="Jarju S."/>
            <person name="Secka A."/>
            <person name="Antonio M."/>
            <person name="Oren A."/>
            <person name="Chaudhuri R.R."/>
            <person name="La Ragione R."/>
            <person name="Hildebrand F."/>
            <person name="Pallen M.J."/>
        </authorList>
    </citation>
    <scope>NUCLEOTIDE SEQUENCE</scope>
    <source>
        <strain evidence="2">ChiBcolR7-354</strain>
    </source>
</reference>
<dbReference type="PANTHER" id="PTHR42852:SF17">
    <property type="entry name" value="THIOREDOXIN-LIKE PROTEIN HI_1115"/>
    <property type="match status" value="1"/>
</dbReference>
<name>A0A9D1CSE9_9FIRM</name>
<dbReference type="SUPFAM" id="SSF52833">
    <property type="entry name" value="Thioredoxin-like"/>
    <property type="match status" value="1"/>
</dbReference>
<feature type="domain" description="Thioredoxin" evidence="1">
    <location>
        <begin position="48"/>
        <end position="189"/>
    </location>
</feature>
<evidence type="ECO:0000259" key="1">
    <source>
        <dbReference type="PROSITE" id="PS51352"/>
    </source>
</evidence>
<dbReference type="InterPro" id="IPR000866">
    <property type="entry name" value="AhpC/TSA"/>
</dbReference>
<dbReference type="InterPro" id="IPR017937">
    <property type="entry name" value="Thioredoxin_CS"/>
</dbReference>
<dbReference type="InterPro" id="IPR050553">
    <property type="entry name" value="Thioredoxin_ResA/DsbE_sf"/>
</dbReference>
<dbReference type="EMBL" id="DVGA01000037">
    <property type="protein sequence ID" value="HIQ78323.1"/>
    <property type="molecule type" value="Genomic_DNA"/>
</dbReference>
<dbReference type="PROSITE" id="PS00194">
    <property type="entry name" value="THIOREDOXIN_1"/>
    <property type="match status" value="1"/>
</dbReference>
<reference evidence="2" key="1">
    <citation type="submission" date="2020-10" db="EMBL/GenBank/DDBJ databases">
        <authorList>
            <person name="Gilroy R."/>
        </authorList>
    </citation>
    <scope>NUCLEOTIDE SEQUENCE</scope>
    <source>
        <strain evidence="2">ChiBcolR7-354</strain>
    </source>
</reference>
<dbReference type="GO" id="GO:0016209">
    <property type="term" value="F:antioxidant activity"/>
    <property type="evidence" value="ECO:0007669"/>
    <property type="project" value="InterPro"/>
</dbReference>
<dbReference type="GO" id="GO:0016491">
    <property type="term" value="F:oxidoreductase activity"/>
    <property type="evidence" value="ECO:0007669"/>
    <property type="project" value="InterPro"/>
</dbReference>
<evidence type="ECO:0000313" key="2">
    <source>
        <dbReference type="EMBL" id="HIQ78323.1"/>
    </source>
</evidence>
<dbReference type="Proteomes" id="UP000824262">
    <property type="component" value="Unassembled WGS sequence"/>
</dbReference>
<evidence type="ECO:0000313" key="3">
    <source>
        <dbReference type="Proteomes" id="UP000824262"/>
    </source>
</evidence>
<dbReference type="CDD" id="cd02966">
    <property type="entry name" value="TlpA_like_family"/>
    <property type="match status" value="1"/>
</dbReference>
<gene>
    <name evidence="2" type="ORF">IAB77_03595</name>
</gene>
<accession>A0A9D1CSE9</accession>
<protein>
    <submittedName>
        <fullName evidence="2">TlpA family protein disulfide reductase</fullName>
    </submittedName>
</protein>
<organism evidence="2 3">
    <name type="scientific">Candidatus Scatomorpha intestinavium</name>
    <dbReference type="NCBI Taxonomy" id="2840922"/>
    <lineage>
        <taxon>Bacteria</taxon>
        <taxon>Bacillati</taxon>
        <taxon>Bacillota</taxon>
        <taxon>Clostridia</taxon>
        <taxon>Eubacteriales</taxon>
        <taxon>Candidatus Scatomorpha</taxon>
    </lineage>
</organism>
<dbReference type="InterPro" id="IPR013766">
    <property type="entry name" value="Thioredoxin_domain"/>
</dbReference>
<dbReference type="Gene3D" id="3.40.30.10">
    <property type="entry name" value="Glutaredoxin"/>
    <property type="match status" value="1"/>
</dbReference>
<dbReference type="Pfam" id="PF00578">
    <property type="entry name" value="AhpC-TSA"/>
    <property type="match status" value="1"/>
</dbReference>
<dbReference type="PANTHER" id="PTHR42852">
    <property type="entry name" value="THIOL:DISULFIDE INTERCHANGE PROTEIN DSBE"/>
    <property type="match status" value="1"/>
</dbReference>
<dbReference type="AlphaFoldDB" id="A0A9D1CSE9"/>
<sequence>MKKNKTFLIVLLALVVLIGAAGILYSRLSAGYGTNVLTAESPEPSAAASEAPLAPDFTVYDAEGNEVKLSDFLGKPVILNFWASWCGPCQSEMPDFEAAYQELGSEIHFLMVNTTGMRDETQADAEAFLAEEGYTFPVYYDLDYNAAATYGIVGIPTTYFIDAEGRLTAYASSAIDAETLQTGIDMIYG</sequence>
<comment type="caution">
    <text evidence="2">The sequence shown here is derived from an EMBL/GenBank/DDBJ whole genome shotgun (WGS) entry which is preliminary data.</text>
</comment>
<proteinExistence type="predicted"/>
<dbReference type="PROSITE" id="PS51352">
    <property type="entry name" value="THIOREDOXIN_2"/>
    <property type="match status" value="1"/>
</dbReference>
<dbReference type="InterPro" id="IPR036249">
    <property type="entry name" value="Thioredoxin-like_sf"/>
</dbReference>